<evidence type="ECO:0000313" key="3">
    <source>
        <dbReference type="Proteomes" id="UP001066276"/>
    </source>
</evidence>
<dbReference type="AlphaFoldDB" id="A0AAV7KR96"/>
<feature type="compositionally biased region" description="Basic and acidic residues" evidence="1">
    <location>
        <begin position="20"/>
        <end position="30"/>
    </location>
</feature>
<accession>A0AAV7KR96</accession>
<protein>
    <submittedName>
        <fullName evidence="2">Uncharacterized protein</fullName>
    </submittedName>
</protein>
<comment type="caution">
    <text evidence="2">The sequence shown here is derived from an EMBL/GenBank/DDBJ whole genome shotgun (WGS) entry which is preliminary data.</text>
</comment>
<gene>
    <name evidence="2" type="ORF">NDU88_002083</name>
</gene>
<feature type="compositionally biased region" description="Polar residues" evidence="1">
    <location>
        <begin position="35"/>
        <end position="45"/>
    </location>
</feature>
<evidence type="ECO:0000256" key="1">
    <source>
        <dbReference type="SAM" id="MobiDB-lite"/>
    </source>
</evidence>
<name>A0AAV7KR96_PLEWA</name>
<dbReference type="Proteomes" id="UP001066276">
    <property type="component" value="Chromosome 12"/>
</dbReference>
<keyword evidence="3" id="KW-1185">Reference proteome</keyword>
<reference evidence="2" key="1">
    <citation type="journal article" date="2022" name="bioRxiv">
        <title>Sequencing and chromosome-scale assembly of the giantPleurodeles waltlgenome.</title>
        <authorList>
            <person name="Brown T."/>
            <person name="Elewa A."/>
            <person name="Iarovenko S."/>
            <person name="Subramanian E."/>
            <person name="Araus A.J."/>
            <person name="Petzold A."/>
            <person name="Susuki M."/>
            <person name="Suzuki K.-i.T."/>
            <person name="Hayashi T."/>
            <person name="Toyoda A."/>
            <person name="Oliveira C."/>
            <person name="Osipova E."/>
            <person name="Leigh N.D."/>
            <person name="Simon A."/>
            <person name="Yun M.H."/>
        </authorList>
    </citation>
    <scope>NUCLEOTIDE SEQUENCE</scope>
    <source>
        <strain evidence="2">20211129_DDA</strain>
        <tissue evidence="2">Liver</tissue>
    </source>
</reference>
<evidence type="ECO:0000313" key="2">
    <source>
        <dbReference type="EMBL" id="KAJ1081911.1"/>
    </source>
</evidence>
<proteinExistence type="predicted"/>
<dbReference type="EMBL" id="JANPWB010000016">
    <property type="protein sequence ID" value="KAJ1081911.1"/>
    <property type="molecule type" value="Genomic_DNA"/>
</dbReference>
<organism evidence="2 3">
    <name type="scientific">Pleurodeles waltl</name>
    <name type="common">Iberian ribbed newt</name>
    <dbReference type="NCBI Taxonomy" id="8319"/>
    <lineage>
        <taxon>Eukaryota</taxon>
        <taxon>Metazoa</taxon>
        <taxon>Chordata</taxon>
        <taxon>Craniata</taxon>
        <taxon>Vertebrata</taxon>
        <taxon>Euteleostomi</taxon>
        <taxon>Amphibia</taxon>
        <taxon>Batrachia</taxon>
        <taxon>Caudata</taxon>
        <taxon>Salamandroidea</taxon>
        <taxon>Salamandridae</taxon>
        <taxon>Pleurodelinae</taxon>
        <taxon>Pleurodeles</taxon>
    </lineage>
</organism>
<feature type="region of interest" description="Disordered" evidence="1">
    <location>
        <begin position="1"/>
        <end position="65"/>
    </location>
</feature>
<sequence length="115" mass="13093">MEMAQSRGLDWAMDIMKAQGPEKEKMESNKEPAAPSTNRQSTDNSNPRRHGRNLKRTLNSPPKRMQRCQTGTFLEWVVAKAHQKGRSTYYLDGFLFIGRAGTPDCETFLQAFQNA</sequence>